<evidence type="ECO:0000256" key="3">
    <source>
        <dbReference type="PROSITE-ProRule" id="PRU00175"/>
    </source>
</evidence>
<feature type="compositionally biased region" description="Polar residues" evidence="4">
    <location>
        <begin position="238"/>
        <end position="287"/>
    </location>
</feature>
<dbReference type="EMBL" id="CAJNOR010009579">
    <property type="protein sequence ID" value="CAF1646020.1"/>
    <property type="molecule type" value="Genomic_DNA"/>
</dbReference>
<dbReference type="Proteomes" id="UP000663828">
    <property type="component" value="Unassembled WGS sequence"/>
</dbReference>
<evidence type="ECO:0000313" key="9">
    <source>
        <dbReference type="Proteomes" id="UP000663852"/>
    </source>
</evidence>
<feature type="compositionally biased region" description="Low complexity" evidence="4">
    <location>
        <begin position="288"/>
        <end position="301"/>
    </location>
</feature>
<name>A0A814FFL2_ADIRI</name>
<dbReference type="GO" id="GO:0061630">
    <property type="term" value="F:ubiquitin protein ligase activity"/>
    <property type="evidence" value="ECO:0007669"/>
    <property type="project" value="TreeGrafter"/>
</dbReference>
<feature type="domain" description="RING-type" evidence="5">
    <location>
        <begin position="367"/>
        <end position="408"/>
    </location>
</feature>
<dbReference type="PANTHER" id="PTHR46171:SF3">
    <property type="entry name" value="GH10160P"/>
    <property type="match status" value="1"/>
</dbReference>
<evidence type="ECO:0000313" key="7">
    <source>
        <dbReference type="EMBL" id="CAF1646020.1"/>
    </source>
</evidence>
<gene>
    <name evidence="6" type="ORF">EDS130_LOCUS14047</name>
    <name evidence="7" type="ORF">XAT740_LOCUS54140</name>
</gene>
<proteinExistence type="predicted"/>
<reference evidence="6" key="1">
    <citation type="submission" date="2021-02" db="EMBL/GenBank/DDBJ databases">
        <authorList>
            <person name="Nowell W R."/>
        </authorList>
    </citation>
    <scope>NUCLEOTIDE SEQUENCE</scope>
</reference>
<evidence type="ECO:0000256" key="2">
    <source>
        <dbReference type="ARBA" id="ARBA00022833"/>
    </source>
</evidence>
<comment type="caution">
    <text evidence="6">The sequence shown here is derived from an EMBL/GenBank/DDBJ whole genome shotgun (WGS) entry which is preliminary data.</text>
</comment>
<dbReference type="PANTHER" id="PTHR46171">
    <property type="entry name" value="GH10160P"/>
    <property type="match status" value="1"/>
</dbReference>
<feature type="region of interest" description="Disordered" evidence="4">
    <location>
        <begin position="238"/>
        <end position="316"/>
    </location>
</feature>
<dbReference type="AlphaFoldDB" id="A0A814FFL2"/>
<dbReference type="SMART" id="SM00184">
    <property type="entry name" value="RING"/>
    <property type="match status" value="1"/>
</dbReference>
<sequence>MDEKQTNPTLRRYYLLSAEHHEDEQQQQQQQQQQRMISNHQQIIPISIDHHLATPTTLSNKRRRCSITTEPTLSSYLPSNTPDFIYDRNLPMTTARGTRKRSAQDDLGTHATHHFLRDHEHYTHKRARYEPSSNTELENQPPYATLKRRSLHFQHQQEQNLSTTWDHLRASSEIPLLFSNILPALPRLSTTTTAASYHRTNSAPNHEQTLSDHYSPLLTEQHHHSSIFHSNSLITSNQKSTIPKSSKTNLRLLSPQSNGSSPLRTTNFILDNKQQTTLRTGNISPAHSDSSSESTSTCSSDEQLHHHHYHIHQPQPWRSYRERENYEQLLDLAEKLSDPNRFNQVDVQQFFSYRYKTCTLSSKQTACVICMSHFRGGQHIRVLPCQHEYHSKCIARWFTMNSSCPICRRNNFLSSSC</sequence>
<keyword evidence="8" id="KW-1185">Reference proteome</keyword>
<accession>A0A814FFL2</accession>
<evidence type="ECO:0000256" key="1">
    <source>
        <dbReference type="ARBA" id="ARBA00022771"/>
    </source>
</evidence>
<organism evidence="6 9">
    <name type="scientific">Adineta ricciae</name>
    <name type="common">Rotifer</name>
    <dbReference type="NCBI Taxonomy" id="249248"/>
    <lineage>
        <taxon>Eukaryota</taxon>
        <taxon>Metazoa</taxon>
        <taxon>Spiralia</taxon>
        <taxon>Gnathifera</taxon>
        <taxon>Rotifera</taxon>
        <taxon>Eurotatoria</taxon>
        <taxon>Bdelloidea</taxon>
        <taxon>Adinetida</taxon>
        <taxon>Adinetidae</taxon>
        <taxon>Adineta</taxon>
    </lineage>
</organism>
<dbReference type="GO" id="GO:0008270">
    <property type="term" value="F:zinc ion binding"/>
    <property type="evidence" value="ECO:0007669"/>
    <property type="project" value="UniProtKB-KW"/>
</dbReference>
<dbReference type="Pfam" id="PF13639">
    <property type="entry name" value="zf-RING_2"/>
    <property type="match status" value="1"/>
</dbReference>
<dbReference type="PROSITE" id="PS50089">
    <property type="entry name" value="ZF_RING_2"/>
    <property type="match status" value="1"/>
</dbReference>
<dbReference type="GO" id="GO:0016567">
    <property type="term" value="P:protein ubiquitination"/>
    <property type="evidence" value="ECO:0007669"/>
    <property type="project" value="TreeGrafter"/>
</dbReference>
<dbReference type="EMBL" id="CAJNOJ010000056">
    <property type="protein sequence ID" value="CAF0984389.1"/>
    <property type="molecule type" value="Genomic_DNA"/>
</dbReference>
<keyword evidence="1 3" id="KW-0479">Metal-binding</keyword>
<evidence type="ECO:0000313" key="8">
    <source>
        <dbReference type="Proteomes" id="UP000663828"/>
    </source>
</evidence>
<evidence type="ECO:0000259" key="5">
    <source>
        <dbReference type="PROSITE" id="PS50089"/>
    </source>
</evidence>
<keyword evidence="2" id="KW-0862">Zinc</keyword>
<dbReference type="Gene3D" id="3.30.40.10">
    <property type="entry name" value="Zinc/RING finger domain, C3HC4 (zinc finger)"/>
    <property type="match status" value="1"/>
</dbReference>
<evidence type="ECO:0000313" key="6">
    <source>
        <dbReference type="EMBL" id="CAF0984389.1"/>
    </source>
</evidence>
<protein>
    <recommendedName>
        <fullName evidence="5">RING-type domain-containing protein</fullName>
    </recommendedName>
</protein>
<dbReference type="SUPFAM" id="SSF57850">
    <property type="entry name" value="RING/U-box"/>
    <property type="match status" value="1"/>
</dbReference>
<dbReference type="Proteomes" id="UP000663852">
    <property type="component" value="Unassembled WGS sequence"/>
</dbReference>
<dbReference type="InterPro" id="IPR001841">
    <property type="entry name" value="Znf_RING"/>
</dbReference>
<dbReference type="InterPro" id="IPR013083">
    <property type="entry name" value="Znf_RING/FYVE/PHD"/>
</dbReference>
<evidence type="ECO:0000256" key="4">
    <source>
        <dbReference type="SAM" id="MobiDB-lite"/>
    </source>
</evidence>
<dbReference type="OrthoDB" id="1714475at2759"/>
<keyword evidence="1 3" id="KW-0863">Zinc-finger</keyword>